<dbReference type="NCBIfam" id="TIGR04057">
    <property type="entry name" value="SusC_RagA_signa"/>
    <property type="match status" value="1"/>
</dbReference>
<evidence type="ECO:0000313" key="14">
    <source>
        <dbReference type="Proteomes" id="UP001357452"/>
    </source>
</evidence>
<keyword evidence="6 8" id="KW-0472">Membrane</keyword>
<evidence type="ECO:0000256" key="8">
    <source>
        <dbReference type="PROSITE-ProRule" id="PRU01360"/>
    </source>
</evidence>
<dbReference type="InterPro" id="IPR012910">
    <property type="entry name" value="Plug_dom"/>
</dbReference>
<dbReference type="PROSITE" id="PS52016">
    <property type="entry name" value="TONB_DEPENDENT_REC_3"/>
    <property type="match status" value="1"/>
</dbReference>
<evidence type="ECO:0000256" key="2">
    <source>
        <dbReference type="ARBA" id="ARBA00022448"/>
    </source>
</evidence>
<dbReference type="InterPro" id="IPR037066">
    <property type="entry name" value="Plug_dom_sf"/>
</dbReference>
<feature type="signal peptide" evidence="10">
    <location>
        <begin position="1"/>
        <end position="23"/>
    </location>
</feature>
<organism evidence="13 14">
    <name type="scientific">Niabella digestorum</name>
    <dbReference type="NCBI Taxonomy" id="3117701"/>
    <lineage>
        <taxon>Bacteria</taxon>
        <taxon>Pseudomonadati</taxon>
        <taxon>Bacteroidota</taxon>
        <taxon>Chitinophagia</taxon>
        <taxon>Chitinophagales</taxon>
        <taxon>Chitinophagaceae</taxon>
        <taxon>Niabella</taxon>
    </lineage>
</organism>
<evidence type="ECO:0000256" key="1">
    <source>
        <dbReference type="ARBA" id="ARBA00004571"/>
    </source>
</evidence>
<dbReference type="RefSeq" id="WP_330974065.1">
    <property type="nucleotide sequence ID" value="NZ_JAZGLY010000002.1"/>
</dbReference>
<evidence type="ECO:0000256" key="6">
    <source>
        <dbReference type="ARBA" id="ARBA00023136"/>
    </source>
</evidence>
<dbReference type="Gene3D" id="2.170.130.10">
    <property type="entry name" value="TonB-dependent receptor, plug domain"/>
    <property type="match status" value="1"/>
</dbReference>
<feature type="domain" description="TonB-dependent receptor plug" evidence="12">
    <location>
        <begin position="125"/>
        <end position="246"/>
    </location>
</feature>
<sequence length="1025" mass="113481">MKRLICFVLSLTFITSYYNYTQAQEQPKPTVNAVLEGKVYDSTTRRPISDASIQIKGVTNGTVSNQQGAFTLYTGQKFPFTIVVTVVGYEPKEIVATGSPVDVYLKPVVNQLEDVVVVGYDTRRKKDIIGAQAHVKAAEVNHLPVASMDAQLQGKAAGLQVNSQNGIPGDAVVVRVRGAATINASADPLYIIDGVFVNNQSLSTLDLGGKATSPLADINPADIESIEVLKDASATAIYGSRGANGVIIITTKQGSYNQKPKISFEALVGTAWADKSRLWKLVTGPEHAELVNEQWINSGIDNPALNRTYANRPFRPVSEGGRGLPEEQPTYDRITPLFRHALLQSYNMSYQGGNNNTRYYYGVDYTSQEAALKKADFQRGSFRVNLDSRLNKVLTVGTRNTVSVSHRNHVRAGTGPTGGIFQASIHTPTYQPIFNPDGTPFRQAFENYTVLLSDDVQQQTKSLRYIGNLYGELSFGKYVRFRTSWSADFNLYDESEYNSERTTIGSAVGGEAISSITQNLTWINEQTLSFRRSYNKLHNVSVLVGNTIQSNVLQNTRARGTGFPNSSYRKIGAASITTSNQRWSKSNLVSFFSRLDYSFDDKYYLELSVRADGSSKFGKNNRWGHFPSIGLAWRAKNEKFLSDADAISDLKLRASYGVLGNQNGISDFAARGLWSGGAGYYNTAGGAQQPGTAPFQLSNPDLRWEKTNQIDAGLDIAFFDNRLALTADAYYKYTTDLLLPLQIPAITGFSQYYSNSGEISNKGIELSLSSININKPHLTWQTQFNITRNWNKIEKLPTPLVYGSRDLIRNEEGYPLYSFWMYKQLYVDPQTGDAVFEDVNGDGVITIADRQIVGNASPKFFGGLTNEVKFKSFDLNVFFTYQFGNKVVSFDRMLMEGGGTKDAGRSILAYNLRRWQKPGDITDVPRVTSVGNNYGIEQNSRFLEDGSFVRLKSLTLGYTFPREIISRIGLSALRVYVLGSNLWLHTKHIGPDPESVHTNEQNARGIDVGTPPQPISVQFGINVTL</sequence>
<comment type="subcellular location">
    <subcellularLocation>
        <location evidence="1 8">Cell outer membrane</location>
        <topology evidence="1 8">Multi-pass membrane protein</topology>
    </subcellularLocation>
</comment>
<dbReference type="Gene3D" id="2.40.170.20">
    <property type="entry name" value="TonB-dependent receptor, beta-barrel domain"/>
    <property type="match status" value="1"/>
</dbReference>
<keyword evidence="7 8" id="KW-0998">Cell outer membrane</keyword>
<name>A0ABU7RFA5_9BACT</name>
<evidence type="ECO:0000256" key="9">
    <source>
        <dbReference type="RuleBase" id="RU003357"/>
    </source>
</evidence>
<proteinExistence type="inferred from homology"/>
<comment type="caution">
    <text evidence="13">The sequence shown here is derived from an EMBL/GenBank/DDBJ whole genome shotgun (WGS) entry which is preliminary data.</text>
</comment>
<dbReference type="Pfam" id="PF00593">
    <property type="entry name" value="TonB_dep_Rec_b-barrel"/>
    <property type="match status" value="1"/>
</dbReference>
<feature type="domain" description="TonB-dependent receptor-like beta-barrel" evidence="11">
    <location>
        <begin position="439"/>
        <end position="883"/>
    </location>
</feature>
<evidence type="ECO:0000256" key="3">
    <source>
        <dbReference type="ARBA" id="ARBA00022452"/>
    </source>
</evidence>
<dbReference type="SUPFAM" id="SSF49464">
    <property type="entry name" value="Carboxypeptidase regulatory domain-like"/>
    <property type="match status" value="1"/>
</dbReference>
<keyword evidence="4 8" id="KW-0812">Transmembrane</keyword>
<dbReference type="InterPro" id="IPR023997">
    <property type="entry name" value="TonB-dep_OMP_SusC/RagA_CS"/>
</dbReference>
<keyword evidence="13" id="KW-0675">Receptor</keyword>
<keyword evidence="2 8" id="KW-0813">Transport</keyword>
<dbReference type="Proteomes" id="UP001357452">
    <property type="component" value="Unassembled WGS sequence"/>
</dbReference>
<evidence type="ECO:0000256" key="7">
    <source>
        <dbReference type="ARBA" id="ARBA00023237"/>
    </source>
</evidence>
<dbReference type="SUPFAM" id="SSF56935">
    <property type="entry name" value="Porins"/>
    <property type="match status" value="1"/>
</dbReference>
<dbReference type="NCBIfam" id="TIGR04056">
    <property type="entry name" value="OMP_RagA_SusC"/>
    <property type="match status" value="1"/>
</dbReference>
<keyword evidence="10" id="KW-0732">Signal</keyword>
<keyword evidence="14" id="KW-1185">Reference proteome</keyword>
<evidence type="ECO:0000256" key="10">
    <source>
        <dbReference type="SAM" id="SignalP"/>
    </source>
</evidence>
<protein>
    <submittedName>
        <fullName evidence="13">TonB-dependent receptor</fullName>
    </submittedName>
</protein>
<keyword evidence="3 8" id="KW-1134">Transmembrane beta strand</keyword>
<evidence type="ECO:0000313" key="13">
    <source>
        <dbReference type="EMBL" id="MEE6186658.1"/>
    </source>
</evidence>
<gene>
    <name evidence="13" type="ORF">V2H41_05160</name>
</gene>
<dbReference type="Pfam" id="PF13715">
    <property type="entry name" value="CarbopepD_reg_2"/>
    <property type="match status" value="1"/>
</dbReference>
<evidence type="ECO:0000259" key="11">
    <source>
        <dbReference type="Pfam" id="PF00593"/>
    </source>
</evidence>
<dbReference type="InterPro" id="IPR008969">
    <property type="entry name" value="CarboxyPept-like_regulatory"/>
</dbReference>
<reference evidence="13 14" key="1">
    <citation type="submission" date="2024-01" db="EMBL/GenBank/DDBJ databases">
        <title>Niabella digestum sp. nov., isolated from waste digestion system.</title>
        <authorList>
            <person name="Zhang L."/>
        </authorList>
    </citation>
    <scope>NUCLEOTIDE SEQUENCE [LARGE SCALE GENOMIC DNA]</scope>
    <source>
        <strain evidence="13 14">A18</strain>
    </source>
</reference>
<feature type="chain" id="PRO_5045373190" evidence="10">
    <location>
        <begin position="24"/>
        <end position="1025"/>
    </location>
</feature>
<evidence type="ECO:0000256" key="5">
    <source>
        <dbReference type="ARBA" id="ARBA00023077"/>
    </source>
</evidence>
<evidence type="ECO:0000259" key="12">
    <source>
        <dbReference type="Pfam" id="PF07715"/>
    </source>
</evidence>
<dbReference type="InterPro" id="IPR023996">
    <property type="entry name" value="TonB-dep_OMP_SusC/RagA"/>
</dbReference>
<dbReference type="InterPro" id="IPR039426">
    <property type="entry name" value="TonB-dep_rcpt-like"/>
</dbReference>
<evidence type="ECO:0000256" key="4">
    <source>
        <dbReference type="ARBA" id="ARBA00022692"/>
    </source>
</evidence>
<dbReference type="InterPro" id="IPR000531">
    <property type="entry name" value="Beta-barrel_TonB"/>
</dbReference>
<keyword evidence="5 9" id="KW-0798">TonB box</keyword>
<dbReference type="EMBL" id="JAZGLY010000002">
    <property type="protein sequence ID" value="MEE6186658.1"/>
    <property type="molecule type" value="Genomic_DNA"/>
</dbReference>
<dbReference type="InterPro" id="IPR036942">
    <property type="entry name" value="Beta-barrel_TonB_sf"/>
</dbReference>
<accession>A0ABU7RFA5</accession>
<comment type="similarity">
    <text evidence="8 9">Belongs to the TonB-dependent receptor family.</text>
</comment>
<dbReference type="Pfam" id="PF07715">
    <property type="entry name" value="Plug"/>
    <property type="match status" value="1"/>
</dbReference>
<dbReference type="Gene3D" id="2.60.40.1120">
    <property type="entry name" value="Carboxypeptidase-like, regulatory domain"/>
    <property type="match status" value="1"/>
</dbReference>